<dbReference type="InterPro" id="IPR042111">
    <property type="entry name" value="Adenylosuccinate_synth_dom3"/>
</dbReference>
<evidence type="ECO:0000256" key="7">
    <source>
        <dbReference type="HAMAP-Rule" id="MF_00011"/>
    </source>
</evidence>
<keyword evidence="5 7" id="KW-0460">Magnesium</keyword>
<sequence length="533" mass="58285">MKHLIVLSGPIGVGKSSFVEALKRFDAERVSTRAHILETTGCQNERGALQDAGDRLDLETGGTWVADALEPVVESSDTSILILDSARIAKQVEALRSRFGEKVIHIHLYADDDVLEARYKNRETDVREFESYAKAAEHGTETQVPTLAAIADLVLDATAATSEDLAVTAMAWLGRPALPLQRTLDVIVGGQYGSEGKGNVCAHLAENYDCLVRIGGPNAGHRVADPNYKYVQFPSGSQSNPKAKIVIAAGSTLWLPQLELEMSDHDVTPERLTIDPQAIVIEQEDRDIEDGDKEGGLNRIATTAQGVGAAAARKILNRGEPIFGPAVRLARDVERLRPFVRPAREIIEAMLMEGRPVLVEGTQGTELSIHHGRYPHVTSRETSSSGCLADAGISFAVVRDVIMVVRTYPIRVGGPSGAMGQVIDFETIHERSKVPLEEFGTTERGTISNKPRRVAEFDWARIRRSAQLNGATRIALTFADYFGVENREATDYDELNDRTQEFIRKLEMVTGVSVDYVSKAFAKDGVLEKGSWA</sequence>
<dbReference type="Gene3D" id="3.40.440.10">
    <property type="entry name" value="Adenylosuccinate Synthetase, subunit A, domain 1"/>
    <property type="match status" value="2"/>
</dbReference>
<comment type="catalytic activity">
    <reaction evidence="7">
        <text>IMP + L-aspartate + GTP = N(6)-(1,2-dicarboxyethyl)-AMP + GDP + phosphate + 2 H(+)</text>
        <dbReference type="Rhea" id="RHEA:15753"/>
        <dbReference type="ChEBI" id="CHEBI:15378"/>
        <dbReference type="ChEBI" id="CHEBI:29991"/>
        <dbReference type="ChEBI" id="CHEBI:37565"/>
        <dbReference type="ChEBI" id="CHEBI:43474"/>
        <dbReference type="ChEBI" id="CHEBI:57567"/>
        <dbReference type="ChEBI" id="CHEBI:58053"/>
        <dbReference type="ChEBI" id="CHEBI:58189"/>
        <dbReference type="EC" id="6.3.4.4"/>
    </reaction>
</comment>
<dbReference type="SUPFAM" id="SSF52540">
    <property type="entry name" value="P-loop containing nucleoside triphosphate hydrolases"/>
    <property type="match status" value="2"/>
</dbReference>
<feature type="binding site" evidence="7">
    <location>
        <begin position="220"/>
        <end position="222"/>
    </location>
    <ligand>
        <name>GTP</name>
        <dbReference type="ChEBI" id="CHEBI:37565"/>
    </ligand>
</feature>
<evidence type="ECO:0000313" key="9">
    <source>
        <dbReference type="Proteomes" id="UP000325385"/>
    </source>
</evidence>
<feature type="binding site" evidence="7">
    <location>
        <position position="452"/>
    </location>
    <ligand>
        <name>GTP</name>
        <dbReference type="ChEBI" id="CHEBI:37565"/>
    </ligand>
</feature>
<keyword evidence="1 7" id="KW-0436">Ligase</keyword>
<feature type="binding site" description="in other chain" evidence="7">
    <location>
        <position position="378"/>
    </location>
    <ligand>
        <name>IMP</name>
        <dbReference type="ChEBI" id="CHEBI:58053"/>
        <note>ligand shared between dimeric partners</note>
    </ligand>
</feature>
<comment type="subcellular location">
    <subcellularLocation>
        <location evidence="7">Cytoplasm</location>
    </subcellularLocation>
</comment>
<feature type="binding site" description="in other chain" evidence="7">
    <location>
        <position position="363"/>
    </location>
    <ligand>
        <name>IMP</name>
        <dbReference type="ChEBI" id="CHEBI:58053"/>
        <note>ligand shared between dimeric partners</note>
    </ligand>
</feature>
<protein>
    <recommendedName>
        <fullName evidence="7">Adenylosuccinate synthetase</fullName>
        <shortName evidence="7">AMPSase</shortName>
        <shortName evidence="7">AdSS</shortName>
        <ecNumber evidence="7">6.3.4.4</ecNumber>
    </recommendedName>
    <alternativeName>
        <fullName evidence="7">IMP--aspartate ligase</fullName>
    </alternativeName>
</protein>
<dbReference type="EMBL" id="CP032228">
    <property type="protein sequence ID" value="QFI61862.1"/>
    <property type="molecule type" value="Genomic_DNA"/>
</dbReference>
<dbReference type="Gene3D" id="3.40.50.300">
    <property type="entry name" value="P-loop containing nucleotide triphosphate hydrolases"/>
    <property type="match status" value="1"/>
</dbReference>
<comment type="subunit">
    <text evidence="7">Homodimer.</text>
</comment>
<feature type="binding site" description="in other chain" evidence="7">
    <location>
        <begin position="218"/>
        <end position="221"/>
    </location>
    <ligand>
        <name>IMP</name>
        <dbReference type="ChEBI" id="CHEBI:58053"/>
        <note>ligand shared between dimeric partners</note>
    </ligand>
</feature>
<evidence type="ECO:0000256" key="2">
    <source>
        <dbReference type="ARBA" id="ARBA00022723"/>
    </source>
</evidence>
<dbReference type="GO" id="GO:0000287">
    <property type="term" value="F:magnesium ion binding"/>
    <property type="evidence" value="ECO:0007669"/>
    <property type="project" value="UniProtKB-UniRule"/>
</dbReference>
<dbReference type="GO" id="GO:0004019">
    <property type="term" value="F:adenylosuccinate synthase activity"/>
    <property type="evidence" value="ECO:0007669"/>
    <property type="project" value="UniProtKB-UniRule"/>
</dbReference>
<dbReference type="HAMAP" id="MF_00011">
    <property type="entry name" value="Adenylosucc_synth"/>
    <property type="match status" value="1"/>
</dbReference>
<feature type="binding site" evidence="7">
    <location>
        <begin position="478"/>
        <end position="480"/>
    </location>
    <ligand>
        <name>GTP</name>
        <dbReference type="ChEBI" id="CHEBI:37565"/>
    </ligand>
</feature>
<dbReference type="EC" id="6.3.4.4" evidence="7"/>
<dbReference type="SMART" id="SM00788">
    <property type="entry name" value="Adenylsucc_synt"/>
    <property type="match status" value="1"/>
</dbReference>
<evidence type="ECO:0000256" key="1">
    <source>
        <dbReference type="ARBA" id="ARBA00022598"/>
    </source>
</evidence>
<dbReference type="GO" id="GO:0005737">
    <property type="term" value="C:cytoplasm"/>
    <property type="evidence" value="ECO:0007669"/>
    <property type="project" value="UniProtKB-SubCell"/>
</dbReference>
<comment type="caution">
    <text evidence="7">Lacks conserved residue(s) required for the propagation of feature annotation.</text>
</comment>
<reference evidence="9" key="1">
    <citation type="submission" date="2018-09" db="EMBL/GenBank/DDBJ databases">
        <title>Nocardia yunnanensis sp. nov., an actinomycete isolated from a soil sample.</title>
        <authorList>
            <person name="Zhang J."/>
        </authorList>
    </citation>
    <scope>NUCLEOTIDE SEQUENCE [LARGE SCALE GENOMIC DNA]</scope>
    <source>
        <strain evidence="9">21-3</strain>
    </source>
</reference>
<dbReference type="GO" id="GO:0044208">
    <property type="term" value="P:'de novo' AMP biosynthetic process"/>
    <property type="evidence" value="ECO:0007669"/>
    <property type="project" value="UniProtKB-UniRule"/>
</dbReference>
<accession>A0A5P6N783</accession>
<organism evidence="8 9">
    <name type="scientific">Qipengyuania flava</name>
    <dbReference type="NCBI Taxonomy" id="192812"/>
    <lineage>
        <taxon>Bacteria</taxon>
        <taxon>Pseudomonadati</taxon>
        <taxon>Pseudomonadota</taxon>
        <taxon>Alphaproteobacteria</taxon>
        <taxon>Sphingomonadales</taxon>
        <taxon>Erythrobacteraceae</taxon>
        <taxon>Qipengyuania</taxon>
    </lineage>
</organism>
<dbReference type="UniPathway" id="UPA00075">
    <property type="reaction ID" value="UER00335"/>
</dbReference>
<evidence type="ECO:0000313" key="8">
    <source>
        <dbReference type="EMBL" id="QFI61862.1"/>
    </source>
</evidence>
<evidence type="ECO:0000256" key="6">
    <source>
        <dbReference type="ARBA" id="ARBA00023134"/>
    </source>
</evidence>
<comment type="function">
    <text evidence="7">Plays an important role in the de novo pathway of purine nucleotide biosynthesis. Catalyzes the first committed step in the biosynthesis of AMP from IMP.</text>
</comment>
<feature type="binding site" description="in other chain" evidence="7">
    <location>
        <position position="303"/>
    </location>
    <ligand>
        <name>IMP</name>
        <dbReference type="ChEBI" id="CHEBI:58053"/>
        <note>ligand shared between dimeric partners</note>
    </ligand>
</feature>
<feature type="binding site" evidence="7">
    <location>
        <begin position="446"/>
        <end position="452"/>
    </location>
    <ligand>
        <name>substrate</name>
    </ligand>
</feature>
<keyword evidence="6 7" id="KW-0342">GTP-binding</keyword>
<dbReference type="Proteomes" id="UP000325385">
    <property type="component" value="Chromosome"/>
</dbReference>
<dbReference type="InterPro" id="IPR027417">
    <property type="entry name" value="P-loop_NTPase"/>
</dbReference>
<keyword evidence="7" id="KW-0963">Cytoplasm</keyword>
<dbReference type="GeneID" id="69695689"/>
<gene>
    <name evidence="7" type="primary">purA</name>
    <name evidence="8" type="ORF">D0Y83_00125</name>
</gene>
<comment type="pathway">
    <text evidence="7">Purine metabolism; AMP biosynthesis via de novo pathway; AMP from IMP: step 1/2.</text>
</comment>
<keyword evidence="4 7" id="KW-0658">Purine biosynthesis</keyword>
<dbReference type="PANTHER" id="PTHR11846:SF0">
    <property type="entry name" value="ADENYLOSUCCINATE SYNTHETASE"/>
    <property type="match status" value="1"/>
</dbReference>
<evidence type="ECO:0000256" key="3">
    <source>
        <dbReference type="ARBA" id="ARBA00022741"/>
    </source>
</evidence>
<keyword evidence="2 7" id="KW-0479">Metal-binding</keyword>
<evidence type="ECO:0000256" key="5">
    <source>
        <dbReference type="ARBA" id="ARBA00022842"/>
    </source>
</evidence>
<feature type="active site" description="Proton donor" evidence="7">
    <location>
        <position position="221"/>
    </location>
</feature>
<dbReference type="PANTHER" id="PTHR11846">
    <property type="entry name" value="ADENYLOSUCCINATE SYNTHETASE"/>
    <property type="match status" value="1"/>
</dbReference>
<comment type="cofactor">
    <cofactor evidence="7">
        <name>Mg(2+)</name>
        <dbReference type="ChEBI" id="CHEBI:18420"/>
    </cofactor>
    <text evidence="7">Binds 1 Mg(2+) ion per subunit.</text>
</comment>
<dbReference type="AlphaFoldDB" id="A0A5P6N783"/>
<feature type="binding site" evidence="7">
    <location>
        <position position="220"/>
    </location>
    <ligand>
        <name>Mg(2+)</name>
        <dbReference type="ChEBI" id="CHEBI:18420"/>
    </ligand>
</feature>
<evidence type="ECO:0000256" key="4">
    <source>
        <dbReference type="ARBA" id="ARBA00022755"/>
    </source>
</evidence>
<dbReference type="Pfam" id="PF00709">
    <property type="entry name" value="Adenylsucc_synt"/>
    <property type="match status" value="2"/>
</dbReference>
<feature type="binding site" description="in other chain" evidence="7">
    <location>
        <position position="450"/>
    </location>
    <ligand>
        <name>IMP</name>
        <dbReference type="ChEBI" id="CHEBI:58053"/>
        <note>ligand shared between dimeric partners</note>
    </ligand>
</feature>
<dbReference type="InterPro" id="IPR001114">
    <property type="entry name" value="Adenylosuccinate_synthetase"/>
</dbReference>
<dbReference type="RefSeq" id="WP_151884655.1">
    <property type="nucleotide sequence ID" value="NZ_CP032228.1"/>
</dbReference>
<dbReference type="Gene3D" id="3.90.170.10">
    <property type="entry name" value="Adenylosuccinate Synthetase, subunit A, domain 3"/>
    <property type="match status" value="1"/>
</dbReference>
<comment type="similarity">
    <text evidence="7">Belongs to the adenylosuccinate synthetase family.</text>
</comment>
<name>A0A5P6N783_9SPHN</name>
<dbReference type="GO" id="GO:0005525">
    <property type="term" value="F:GTP binding"/>
    <property type="evidence" value="ECO:0007669"/>
    <property type="project" value="UniProtKB-UniRule"/>
</dbReference>
<dbReference type="InterPro" id="IPR042109">
    <property type="entry name" value="Adenylosuccinate_synth_dom1"/>
</dbReference>
<keyword evidence="3 7" id="KW-0547">Nucleotide-binding</keyword>
<proteinExistence type="inferred from homology"/>
<dbReference type="GO" id="GO:0046040">
    <property type="term" value="P:IMP metabolic process"/>
    <property type="evidence" value="ECO:0007669"/>
    <property type="project" value="TreeGrafter"/>
</dbReference>